<feature type="transmembrane region" description="Helical" evidence="2">
    <location>
        <begin position="462"/>
        <end position="483"/>
    </location>
</feature>
<accession>A0ABY4YRV0</accession>
<feature type="transmembrane region" description="Helical" evidence="2">
    <location>
        <begin position="374"/>
        <end position="394"/>
    </location>
</feature>
<feature type="transmembrane region" description="Helical" evidence="2">
    <location>
        <begin position="223"/>
        <end position="240"/>
    </location>
</feature>
<evidence type="ECO:0008006" key="5">
    <source>
        <dbReference type="Google" id="ProtNLM"/>
    </source>
</evidence>
<dbReference type="Proteomes" id="UP001056455">
    <property type="component" value="Chromosome"/>
</dbReference>
<keyword evidence="4" id="KW-1185">Reference proteome</keyword>
<evidence type="ECO:0000313" key="3">
    <source>
        <dbReference type="EMBL" id="USQ79439.1"/>
    </source>
</evidence>
<evidence type="ECO:0000256" key="1">
    <source>
        <dbReference type="SAM" id="MobiDB-lite"/>
    </source>
</evidence>
<feature type="region of interest" description="Disordered" evidence="1">
    <location>
        <begin position="1"/>
        <end position="31"/>
    </location>
</feature>
<protein>
    <recommendedName>
        <fullName evidence="5">ABC-2 type transport system permease protein</fullName>
    </recommendedName>
</protein>
<feature type="transmembrane region" description="Helical" evidence="2">
    <location>
        <begin position="163"/>
        <end position="190"/>
    </location>
</feature>
<proteinExistence type="predicted"/>
<evidence type="ECO:0000256" key="2">
    <source>
        <dbReference type="SAM" id="Phobius"/>
    </source>
</evidence>
<keyword evidence="2" id="KW-1133">Transmembrane helix</keyword>
<feature type="transmembrane region" description="Helical" evidence="2">
    <location>
        <begin position="490"/>
        <end position="508"/>
    </location>
</feature>
<organism evidence="3 4">
    <name type="scientific">Ornithinimicrobium faecis</name>
    <dbReference type="NCBI Taxonomy" id="2934158"/>
    <lineage>
        <taxon>Bacteria</taxon>
        <taxon>Bacillati</taxon>
        <taxon>Actinomycetota</taxon>
        <taxon>Actinomycetes</taxon>
        <taxon>Micrococcales</taxon>
        <taxon>Ornithinimicrobiaceae</taxon>
        <taxon>Ornithinimicrobium</taxon>
    </lineage>
</organism>
<feature type="transmembrane region" description="Helical" evidence="2">
    <location>
        <begin position="112"/>
        <end position="135"/>
    </location>
</feature>
<keyword evidence="2" id="KW-0812">Transmembrane</keyword>
<evidence type="ECO:0000313" key="4">
    <source>
        <dbReference type="Proteomes" id="UP001056455"/>
    </source>
</evidence>
<feature type="transmembrane region" description="Helical" evidence="2">
    <location>
        <begin position="330"/>
        <end position="348"/>
    </location>
</feature>
<feature type="transmembrane region" description="Helical" evidence="2">
    <location>
        <begin position="196"/>
        <end position="216"/>
    </location>
</feature>
<keyword evidence="2" id="KW-0472">Membrane</keyword>
<dbReference type="EMBL" id="CP099489">
    <property type="protein sequence ID" value="USQ79439.1"/>
    <property type="molecule type" value="Genomic_DNA"/>
</dbReference>
<sequence>MSTVTTGRGGATARGARHRGTGSGPVATERVGPGLGGSGLVGTGHMVRLFLRLDRLQLPLWIVAIVGLVAASASAVQGLYGTPELRAGYAATVSSSPAAIVMSGPAQALDTVGGITLFEINLIAALGVSLMAIFLTVRHTRTEEEAGRTELLRAGVLGRHAPLAAALIVVGGASVVVGLLIGLSLVGLGLPAGGSLLFGAAMACLGLVFTAVAAVAAQVTEHARAALGIAVAVLGVSWGLRSFGDVRENIASWFSPVGWVQAVDAYGDQRWWPLLLALALAVALTVVAVELTRRRDVGAGLVPSRPGAPRASAVLSSVPGLAFRQQRSSLFWWAVGLFLGGLAFGSFGNEVTTMVEDNPAMKDLLGTGGSEDLVAGYFGLILLILALVVACFTVSSVHRLRSEESAARAELLLSTPTSRRSWQLGWLTVSAVGTVLVLLATGVGVVVADAAVSGSTDRSAELIGATLAYLPAVAVLGGLAAALHGWVPKLGLVAWVVLAGCFVVGWLGDLLKIPASIRDLSPFNATPRLPLESMDWTVVGVLSALAVVLLVLAVLGLRRRDIDSA</sequence>
<feature type="transmembrane region" description="Helical" evidence="2">
    <location>
        <begin position="424"/>
        <end position="447"/>
    </location>
</feature>
<dbReference type="RefSeq" id="WP_252592507.1">
    <property type="nucleotide sequence ID" value="NZ_CP099489.1"/>
</dbReference>
<name>A0ABY4YRV0_9MICO</name>
<reference evidence="3" key="1">
    <citation type="submission" date="2022-06" db="EMBL/GenBank/DDBJ databases">
        <title>Ornithinimicrobium HY1793.</title>
        <authorList>
            <person name="Huang Y."/>
        </authorList>
    </citation>
    <scope>NUCLEOTIDE SEQUENCE</scope>
    <source>
        <strain evidence="3">HY1793</strain>
    </source>
</reference>
<feature type="transmembrane region" description="Helical" evidence="2">
    <location>
        <begin position="58"/>
        <end position="80"/>
    </location>
</feature>
<feature type="transmembrane region" description="Helical" evidence="2">
    <location>
        <begin position="271"/>
        <end position="289"/>
    </location>
</feature>
<feature type="transmembrane region" description="Helical" evidence="2">
    <location>
        <begin position="536"/>
        <end position="557"/>
    </location>
</feature>
<gene>
    <name evidence="3" type="ORF">NF556_17825</name>
</gene>